<dbReference type="EMBL" id="SNRY01011042">
    <property type="protein sequence ID" value="KAA6305025.1"/>
    <property type="molecule type" value="Genomic_DNA"/>
</dbReference>
<dbReference type="AlphaFoldDB" id="A0A5J4P6I6"/>
<gene>
    <name evidence="1" type="ORF">EZS27_043323</name>
</gene>
<dbReference type="Gene3D" id="3.30.750.170">
    <property type="match status" value="1"/>
</dbReference>
<evidence type="ECO:0000313" key="1">
    <source>
        <dbReference type="EMBL" id="KAA6305025.1"/>
    </source>
</evidence>
<protein>
    <submittedName>
        <fullName evidence="1">Uncharacterized protein</fullName>
    </submittedName>
</protein>
<proteinExistence type="predicted"/>
<comment type="caution">
    <text evidence="1">The sequence shown here is derived from an EMBL/GenBank/DDBJ whole genome shotgun (WGS) entry which is preliminary data.</text>
</comment>
<name>A0A5J4P6I6_9ZZZZ</name>
<feature type="non-terminal residue" evidence="1">
    <location>
        <position position="1"/>
    </location>
</feature>
<organism evidence="1">
    <name type="scientific">termite gut metagenome</name>
    <dbReference type="NCBI Taxonomy" id="433724"/>
    <lineage>
        <taxon>unclassified sequences</taxon>
        <taxon>metagenomes</taxon>
        <taxon>organismal metagenomes</taxon>
    </lineage>
</organism>
<dbReference type="Gene3D" id="3.90.226.10">
    <property type="entry name" value="2-enoyl-CoA Hydratase, Chain A, domain 1"/>
    <property type="match status" value="1"/>
</dbReference>
<sequence length="108" mass="12212">NVGSTSYKNDELTWELHPSVCKIYNSEKKSDYVNGFTPHYKIDESLDTNLDSFLEFGNPNELLLNKALQLISGTDGVEEILTSRSLIRELILIYCSLDRKATNGVIIQ</sequence>
<reference evidence="1" key="1">
    <citation type="submission" date="2019-03" db="EMBL/GenBank/DDBJ databases">
        <title>Single cell metagenomics reveals metabolic interactions within the superorganism composed of flagellate Streblomastix strix and complex community of Bacteroidetes bacteria on its surface.</title>
        <authorList>
            <person name="Treitli S.C."/>
            <person name="Kolisko M."/>
            <person name="Husnik F."/>
            <person name="Keeling P."/>
            <person name="Hampl V."/>
        </authorList>
    </citation>
    <scope>NUCLEOTIDE SEQUENCE</scope>
    <source>
        <strain evidence="1">STM</strain>
    </source>
</reference>
<accession>A0A5J4P6I6</accession>